<feature type="non-terminal residue" evidence="1">
    <location>
        <position position="1"/>
    </location>
</feature>
<dbReference type="EMBL" id="AMCI01005686">
    <property type="protein sequence ID" value="EJW95663.1"/>
    <property type="molecule type" value="Genomic_DNA"/>
</dbReference>
<protein>
    <submittedName>
        <fullName evidence="1">Uncharacterized protein</fullName>
    </submittedName>
</protein>
<dbReference type="AlphaFoldDB" id="J9FMK3"/>
<proteinExistence type="predicted"/>
<organism evidence="1">
    <name type="scientific">gut metagenome</name>
    <dbReference type="NCBI Taxonomy" id="749906"/>
    <lineage>
        <taxon>unclassified sequences</taxon>
        <taxon>metagenomes</taxon>
        <taxon>organismal metagenomes</taxon>
    </lineage>
</organism>
<accession>J9FMK3</accession>
<reference evidence="1" key="1">
    <citation type="journal article" date="2012" name="PLoS ONE">
        <title>Gene sets for utilization of primary and secondary nutrition supplies in the distal gut of endangered iberian lynx.</title>
        <authorList>
            <person name="Alcaide M."/>
            <person name="Messina E."/>
            <person name="Richter M."/>
            <person name="Bargiela R."/>
            <person name="Peplies J."/>
            <person name="Huws S.A."/>
            <person name="Newbold C.J."/>
            <person name="Golyshin P.N."/>
            <person name="Simon M.A."/>
            <person name="Lopez G."/>
            <person name="Yakimov M.M."/>
            <person name="Ferrer M."/>
        </authorList>
    </citation>
    <scope>NUCLEOTIDE SEQUENCE</scope>
</reference>
<feature type="non-terminal residue" evidence="1">
    <location>
        <position position="234"/>
    </location>
</feature>
<gene>
    <name evidence="1" type="ORF">EVA_16230</name>
</gene>
<evidence type="ECO:0000313" key="1">
    <source>
        <dbReference type="EMBL" id="EJW95663.1"/>
    </source>
</evidence>
<name>J9FMK3_9ZZZZ</name>
<comment type="caution">
    <text evidence="1">The sequence shown here is derived from an EMBL/GenBank/DDBJ whole genome shotgun (WGS) entry which is preliminary data.</text>
</comment>
<sequence>NGGIICEDSNNNATKNQATPIEIQGNAYAGLIEPTPEAGKKPLSIQVKPNTHLKVSKGSPLVCQGEIQVGAQGGFSTDSTVELWAHGLSLASAQVALEGKTYFSDDLTVESGSGSVVTLAGEYYGYGTPETAKGSKNQDFYAKWDPTDTGKNSAITINGKSATLDLSQLQTLLLAGKNYVGTSSVGTPGNGSNQNSDVMMGESLTVKGTQLAYLAPPELLYDGKQTNPMPYDEY</sequence>